<proteinExistence type="predicted"/>
<evidence type="ECO:0000256" key="1">
    <source>
        <dbReference type="SAM" id="SignalP"/>
    </source>
</evidence>
<gene>
    <name evidence="2" type="ORF">ATO7_09212</name>
</gene>
<feature type="chain" id="PRO_5012508211" evidence="1">
    <location>
        <begin position="26"/>
        <end position="100"/>
    </location>
</feature>
<protein>
    <submittedName>
        <fullName evidence="2">Uncharacterized protein</fullName>
    </submittedName>
</protein>
<dbReference type="RefSeq" id="WP_083561416.1">
    <property type="nucleotide sequence ID" value="NZ_AQQV01000002.1"/>
</dbReference>
<reference evidence="2 3" key="1">
    <citation type="submission" date="2013-04" db="EMBL/GenBank/DDBJ databases">
        <title>Oceanococcus atlanticus 22II-S10r2 Genome Sequencing.</title>
        <authorList>
            <person name="Lai Q."/>
            <person name="Li G."/>
            <person name="Shao Z."/>
        </authorList>
    </citation>
    <scope>NUCLEOTIDE SEQUENCE [LARGE SCALE GENOMIC DNA]</scope>
    <source>
        <strain evidence="2 3">22II-S10r2</strain>
    </source>
</reference>
<keyword evidence="3" id="KW-1185">Reference proteome</keyword>
<name>A0A1Y1SDY4_9GAMM</name>
<dbReference type="OrthoDB" id="5741548at2"/>
<sequence>MTYARLNPCSSAFALALLFNAPAVAAQTSGDAVLGTTVVGEQDAAIGLFVNPWKEHEASTTDRPPRLYDVPFAPVDAEAFRQAVGLRQSLDTYRLQRLHR</sequence>
<dbReference type="Proteomes" id="UP000192342">
    <property type="component" value="Unassembled WGS sequence"/>
</dbReference>
<evidence type="ECO:0000313" key="2">
    <source>
        <dbReference type="EMBL" id="ORE87208.1"/>
    </source>
</evidence>
<keyword evidence="1" id="KW-0732">Signal</keyword>
<dbReference type="EMBL" id="AQQV01000002">
    <property type="protein sequence ID" value="ORE87208.1"/>
    <property type="molecule type" value="Genomic_DNA"/>
</dbReference>
<dbReference type="AlphaFoldDB" id="A0A1Y1SDY4"/>
<accession>A0A1Y1SDY4</accession>
<evidence type="ECO:0000313" key="3">
    <source>
        <dbReference type="Proteomes" id="UP000192342"/>
    </source>
</evidence>
<dbReference type="STRING" id="1317117.ATO7_09212"/>
<organism evidence="2 3">
    <name type="scientific">Oceanococcus atlanticus</name>
    <dbReference type="NCBI Taxonomy" id="1317117"/>
    <lineage>
        <taxon>Bacteria</taxon>
        <taxon>Pseudomonadati</taxon>
        <taxon>Pseudomonadota</taxon>
        <taxon>Gammaproteobacteria</taxon>
        <taxon>Chromatiales</taxon>
        <taxon>Oceanococcaceae</taxon>
        <taxon>Oceanococcus</taxon>
    </lineage>
</organism>
<comment type="caution">
    <text evidence="2">The sequence shown here is derived from an EMBL/GenBank/DDBJ whole genome shotgun (WGS) entry which is preliminary data.</text>
</comment>
<feature type="signal peptide" evidence="1">
    <location>
        <begin position="1"/>
        <end position="25"/>
    </location>
</feature>